<evidence type="ECO:0000256" key="1">
    <source>
        <dbReference type="ARBA" id="ARBA00022729"/>
    </source>
</evidence>
<protein>
    <submittedName>
        <fullName evidence="3">Uncharacterized protein</fullName>
    </submittedName>
</protein>
<feature type="signal peptide" evidence="2">
    <location>
        <begin position="1"/>
        <end position="24"/>
    </location>
</feature>
<dbReference type="PANTHER" id="PTHR33184:SF72">
    <property type="entry name" value="BETA-1,3-N-ACETYLGLUCOSAMINYLTRANSFERASE FAMILY PROTEIN"/>
    <property type="match status" value="1"/>
</dbReference>
<evidence type="ECO:0000313" key="3">
    <source>
        <dbReference type="EMBL" id="CAI0376940.1"/>
    </source>
</evidence>
<proteinExistence type="predicted"/>
<keyword evidence="1 2" id="KW-0732">Signal</keyword>
<dbReference type="Pfam" id="PF24068">
    <property type="entry name" value="TPD1_C"/>
    <property type="match status" value="1"/>
</dbReference>
<organism evidence="3 4">
    <name type="scientific">Linum tenue</name>
    <dbReference type="NCBI Taxonomy" id="586396"/>
    <lineage>
        <taxon>Eukaryota</taxon>
        <taxon>Viridiplantae</taxon>
        <taxon>Streptophyta</taxon>
        <taxon>Embryophyta</taxon>
        <taxon>Tracheophyta</taxon>
        <taxon>Spermatophyta</taxon>
        <taxon>Magnoliopsida</taxon>
        <taxon>eudicotyledons</taxon>
        <taxon>Gunneridae</taxon>
        <taxon>Pentapetalae</taxon>
        <taxon>rosids</taxon>
        <taxon>fabids</taxon>
        <taxon>Malpighiales</taxon>
        <taxon>Linaceae</taxon>
        <taxon>Linum</taxon>
    </lineage>
</organism>
<reference evidence="3" key="1">
    <citation type="submission" date="2022-08" db="EMBL/GenBank/DDBJ databases">
        <authorList>
            <person name="Gutierrez-Valencia J."/>
        </authorList>
    </citation>
    <scope>NUCLEOTIDE SEQUENCE</scope>
</reference>
<name>A0AAV0GXW1_9ROSI</name>
<dbReference type="InterPro" id="IPR040361">
    <property type="entry name" value="TPD1"/>
</dbReference>
<evidence type="ECO:0000313" key="4">
    <source>
        <dbReference type="Proteomes" id="UP001154282"/>
    </source>
</evidence>
<keyword evidence="4" id="KW-1185">Reference proteome</keyword>
<dbReference type="PANTHER" id="PTHR33184">
    <property type="entry name" value="PROTEIN TAPETUM DETERMINANT 1-LIKE-RELATED"/>
    <property type="match status" value="1"/>
</dbReference>
<dbReference type="GO" id="GO:0001709">
    <property type="term" value="P:cell fate determination"/>
    <property type="evidence" value="ECO:0007669"/>
    <property type="project" value="TreeGrafter"/>
</dbReference>
<dbReference type="EMBL" id="CAMGYJ010000002">
    <property type="protein sequence ID" value="CAI0376940.1"/>
    <property type="molecule type" value="Genomic_DNA"/>
</dbReference>
<gene>
    <name evidence="3" type="ORF">LITE_LOCUS1241</name>
</gene>
<accession>A0AAV0GXW1</accession>
<sequence length="124" mass="13168">MATITNYLFSNLIVVLMLATKGLCICDLNGVTIGTTRSGKTREGELQWDVEVINNCACPISNLVVSCKGFASSLKVNPALFRQEGGDKCVVNGGNAIAPKASIRFSYAWHSPAILIPTSLSSTC</sequence>
<dbReference type="Proteomes" id="UP001154282">
    <property type="component" value="Unassembled WGS sequence"/>
</dbReference>
<evidence type="ECO:0000256" key="2">
    <source>
        <dbReference type="SAM" id="SignalP"/>
    </source>
</evidence>
<feature type="chain" id="PRO_5043773739" evidence="2">
    <location>
        <begin position="25"/>
        <end position="124"/>
    </location>
</feature>
<dbReference type="AlphaFoldDB" id="A0AAV0GXW1"/>
<comment type="caution">
    <text evidence="3">The sequence shown here is derived from an EMBL/GenBank/DDBJ whole genome shotgun (WGS) entry which is preliminary data.</text>
</comment>